<organism evidence="2 3">
    <name type="scientific">Thermocrispum agreste</name>
    <dbReference type="NCBI Taxonomy" id="37925"/>
    <lineage>
        <taxon>Bacteria</taxon>
        <taxon>Bacillati</taxon>
        <taxon>Actinomycetota</taxon>
        <taxon>Actinomycetes</taxon>
        <taxon>Pseudonocardiales</taxon>
        <taxon>Pseudonocardiaceae</taxon>
        <taxon>Thermocrispum</taxon>
    </lineage>
</organism>
<proteinExistence type="predicted"/>
<accession>A0ABD6FCE1</accession>
<dbReference type="CDD" id="cd16282">
    <property type="entry name" value="metallo-hydrolase-like_MBL-fold"/>
    <property type="match status" value="1"/>
</dbReference>
<dbReference type="InterPro" id="IPR036866">
    <property type="entry name" value="RibonucZ/Hydroxyglut_hydro"/>
</dbReference>
<gene>
    <name evidence="2" type="ORF">DIU77_000190</name>
</gene>
<protein>
    <submittedName>
        <fullName evidence="2">MBL fold metallo-hydrolase</fullName>
    </submittedName>
</protein>
<dbReference type="PANTHER" id="PTHR42951">
    <property type="entry name" value="METALLO-BETA-LACTAMASE DOMAIN-CONTAINING"/>
    <property type="match status" value="1"/>
</dbReference>
<dbReference type="InterPro" id="IPR001279">
    <property type="entry name" value="Metallo-B-lactamas"/>
</dbReference>
<dbReference type="SMART" id="SM00849">
    <property type="entry name" value="Lactamase_B"/>
    <property type="match status" value="1"/>
</dbReference>
<feature type="domain" description="Metallo-beta-lactamase" evidence="1">
    <location>
        <begin position="34"/>
        <end position="219"/>
    </location>
</feature>
<evidence type="ECO:0000259" key="1">
    <source>
        <dbReference type="SMART" id="SM00849"/>
    </source>
</evidence>
<comment type="caution">
    <text evidence="2">The sequence shown here is derived from an EMBL/GenBank/DDBJ whole genome shotgun (WGS) entry which is preliminary data.</text>
</comment>
<sequence>MTDDHAPESLGPGELVEVADGVHAWLQQDGSWWINNAGVVVGDAAAVLIDTCTTERRTRELLDEVAQVSHDKPLRYAVNTHHHGDHTFGNSLLPPHTVLIGHRAMREALLADRTLEAFPPYWSPKPDFGNLHRRVPDLTVESAVTVHLGGRHIELIHPGYAAHTDGDLVAWVPDARVLFAGDLLFPGHTPMILAGAPTGAIRVLDWIAEFDAEAIVPGHGDVVWRAEIDRVLDEHRRYYEFVQAEAKRGLEAGLSPLEVARTADLGDFADLLDPERLVLNLHSAYAEAAGRKADRTTAFEDVLAWLGAPIRTKV</sequence>
<dbReference type="Pfam" id="PF00753">
    <property type="entry name" value="Lactamase_B"/>
    <property type="match status" value="1"/>
</dbReference>
<evidence type="ECO:0000313" key="2">
    <source>
        <dbReference type="EMBL" id="MFO7190652.1"/>
    </source>
</evidence>
<dbReference type="Proteomes" id="UP000249324">
    <property type="component" value="Unassembled WGS sequence"/>
</dbReference>
<dbReference type="Gene3D" id="3.60.15.10">
    <property type="entry name" value="Ribonuclease Z/Hydroxyacylglutathione hydrolase-like"/>
    <property type="match status" value="1"/>
</dbReference>
<dbReference type="EMBL" id="QGUI02000001">
    <property type="protein sequence ID" value="MFO7190652.1"/>
    <property type="molecule type" value="Genomic_DNA"/>
</dbReference>
<reference evidence="2 3" key="1">
    <citation type="journal article" date="2021" name="BMC Genomics">
        <title>Genome-resolved metagenome and metatranscriptome analyses of thermophilic composting reveal key bacterial players and their metabolic interactions.</title>
        <authorList>
            <person name="Braga L.P.P."/>
            <person name="Pereira R.V."/>
            <person name="Martins L.F."/>
            <person name="Moura L.M.S."/>
            <person name="Sanchez F.B."/>
            <person name="Patane J.S.L."/>
            <person name="da Silva A.M."/>
            <person name="Setubal J.C."/>
        </authorList>
    </citation>
    <scope>NUCLEOTIDE SEQUENCE [LARGE SCALE GENOMIC DNA]</scope>
    <source>
        <strain evidence="2">ZC4RG45</strain>
    </source>
</reference>
<evidence type="ECO:0000313" key="3">
    <source>
        <dbReference type="Proteomes" id="UP000249324"/>
    </source>
</evidence>
<name>A0ABD6FCE1_9PSEU</name>
<dbReference type="SUPFAM" id="SSF56281">
    <property type="entry name" value="Metallo-hydrolase/oxidoreductase"/>
    <property type="match status" value="1"/>
</dbReference>
<dbReference type="AlphaFoldDB" id="A0ABD6FCE1"/>
<dbReference type="InterPro" id="IPR050855">
    <property type="entry name" value="NDM-1-like"/>
</dbReference>
<dbReference type="PANTHER" id="PTHR42951:SF4">
    <property type="entry name" value="ACYL-COENZYME A THIOESTERASE MBLAC2"/>
    <property type="match status" value="1"/>
</dbReference>